<evidence type="ECO:0000256" key="4">
    <source>
        <dbReference type="ARBA" id="ARBA00022840"/>
    </source>
</evidence>
<keyword evidence="3" id="KW-0347">Helicase</keyword>
<dbReference type="InterPro" id="IPR006935">
    <property type="entry name" value="Helicase/UvrB_N"/>
</dbReference>
<dbReference type="InterPro" id="IPR050474">
    <property type="entry name" value="Hel308_SKI2-like"/>
</dbReference>
<dbReference type="InterPro" id="IPR014001">
    <property type="entry name" value="Helicase_ATP-bd"/>
</dbReference>
<gene>
    <name evidence="6" type="ORF">B5E75_13990</name>
</gene>
<keyword evidence="1" id="KW-0547">Nucleotide-binding</keyword>
<reference evidence="6 7" key="1">
    <citation type="journal article" date="2018" name="BMC Genomics">
        <title>Whole genome sequencing and function prediction of 133 gut anaerobes isolated from chicken caecum in pure cultures.</title>
        <authorList>
            <person name="Medvecky M."/>
            <person name="Cejkova D."/>
            <person name="Polansky O."/>
            <person name="Karasova D."/>
            <person name="Kubasova T."/>
            <person name="Cizek A."/>
            <person name="Rychlik I."/>
        </authorList>
    </citation>
    <scope>NUCLEOTIDE SEQUENCE [LARGE SCALE GENOMIC DNA]</scope>
    <source>
        <strain evidence="6 7">An13</strain>
    </source>
</reference>
<evidence type="ECO:0000256" key="3">
    <source>
        <dbReference type="ARBA" id="ARBA00022806"/>
    </source>
</evidence>
<keyword evidence="2" id="KW-0378">Hydrolase</keyword>
<evidence type="ECO:0000313" key="6">
    <source>
        <dbReference type="EMBL" id="OUQ29806.1"/>
    </source>
</evidence>
<dbReference type="GO" id="GO:0005524">
    <property type="term" value="F:ATP binding"/>
    <property type="evidence" value="ECO:0007669"/>
    <property type="project" value="UniProtKB-KW"/>
</dbReference>
<dbReference type="PROSITE" id="PS51192">
    <property type="entry name" value="HELICASE_ATP_BIND_1"/>
    <property type="match status" value="1"/>
</dbReference>
<dbReference type="GO" id="GO:0004386">
    <property type="term" value="F:helicase activity"/>
    <property type="evidence" value="ECO:0007669"/>
    <property type="project" value="UniProtKB-KW"/>
</dbReference>
<sequence length="831" mass="95316">MMKRRFIMLDLSKIRVDESKDIDPRTIFNNLPHKKSKYGYLRDVQSEVLDSWFLNRDNLDNIIKMNTGSGKTVVALLILQSCQNELDERCVYVVPDKYLVSQVIEEANNLGIKATSNINDYNFSQKKAILVTTIYSLINGLSKFGISPSSIDVGTFLIDDVHSCVNKGIEQSTINISRDENSELFNSILHLFYEDLKNQNHANLVKIRENDYTANPMLIPYWSWQKNSNAILELLYKYHDNFKFNLPLIENILTLCYCSITYNKIQITAKCLPIHKITKFYHAKRRIYMSATLNDDSVLVTNFDINMENIKTVISPKKSNDIGDRMILFPQGLNPNITDEEIKKYLVTKSKEIRVMILVPSFQRASFWSDVSDNTYTGETIDTIRDKKRGLDVLVNRYDGIDLANDACRLLVIDGLPEYQSLYQTIKSSCISNSKFIIKEKIQIIEQGMGRGVRSNVDYCGILLMGKKLIDVLYNQGGTSYFSNATKKQIELSNQISEQLINESLENIVSNFDYCLTQDARWVELSKRNISSVFSDSNLHISSESIALRNAFNMCLVRDYTSLQSIFNELLNGMEQNDFYGWLSQEKAEYINFQSPSDAQKIQLKAKNLNKQLLFPISGIELTPRTNKNINQINNIIQYRRQFADNNAYIIKVQSILYDLRFIPDSIDHNAPNKFEEAIKELGLLLGFGSSRPEREIGDGGPDNLWNINSCLSIIIECKSGTKTELISKNDCGQLLSSMQWFETKVNNPEIKGLPVLIHHSKIFAKDANPNELMKIITPIKLQELVENVGLFCKEVNNHPEDESFLLELVNKYFFNKNIISKYSESFLINE</sequence>
<accession>A0A1Y4SIU9</accession>
<dbReference type="GO" id="GO:0006139">
    <property type="term" value="P:nucleobase-containing compound metabolic process"/>
    <property type="evidence" value="ECO:0007669"/>
    <property type="project" value="InterPro"/>
</dbReference>
<evidence type="ECO:0000313" key="7">
    <source>
        <dbReference type="Proteomes" id="UP000195305"/>
    </source>
</evidence>
<organism evidence="6 7">
    <name type="scientific">Massilimicrobiota timonensis</name>
    <dbReference type="NCBI Taxonomy" id="1776392"/>
    <lineage>
        <taxon>Bacteria</taxon>
        <taxon>Bacillati</taxon>
        <taxon>Bacillota</taxon>
        <taxon>Erysipelotrichia</taxon>
        <taxon>Erysipelotrichales</taxon>
        <taxon>Erysipelotrichaceae</taxon>
        <taxon>Massilimicrobiota</taxon>
    </lineage>
</organism>
<protein>
    <recommendedName>
        <fullName evidence="5">Helicase ATP-binding domain-containing protein</fullName>
    </recommendedName>
</protein>
<proteinExistence type="predicted"/>
<dbReference type="Proteomes" id="UP000195305">
    <property type="component" value="Unassembled WGS sequence"/>
</dbReference>
<evidence type="ECO:0000256" key="2">
    <source>
        <dbReference type="ARBA" id="ARBA00022801"/>
    </source>
</evidence>
<dbReference type="EMBL" id="NFLJ01000074">
    <property type="protein sequence ID" value="OUQ29806.1"/>
    <property type="molecule type" value="Genomic_DNA"/>
</dbReference>
<dbReference type="PANTHER" id="PTHR47961:SF6">
    <property type="entry name" value="DNA-DIRECTED DNA POLYMERASE"/>
    <property type="match status" value="1"/>
</dbReference>
<dbReference type="SUPFAM" id="SSF52540">
    <property type="entry name" value="P-loop containing nucleoside triphosphate hydrolases"/>
    <property type="match status" value="1"/>
</dbReference>
<dbReference type="Gene3D" id="3.40.50.300">
    <property type="entry name" value="P-loop containing nucleotide triphosphate hydrolases"/>
    <property type="match status" value="2"/>
</dbReference>
<keyword evidence="7" id="KW-1185">Reference proteome</keyword>
<dbReference type="GO" id="GO:0003677">
    <property type="term" value="F:DNA binding"/>
    <property type="evidence" value="ECO:0007669"/>
    <property type="project" value="InterPro"/>
</dbReference>
<evidence type="ECO:0000256" key="1">
    <source>
        <dbReference type="ARBA" id="ARBA00022741"/>
    </source>
</evidence>
<dbReference type="Pfam" id="PF04851">
    <property type="entry name" value="ResIII"/>
    <property type="match status" value="1"/>
</dbReference>
<comment type="caution">
    <text evidence="6">The sequence shown here is derived from an EMBL/GenBank/DDBJ whole genome shotgun (WGS) entry which is preliminary data.</text>
</comment>
<feature type="domain" description="Helicase ATP-binding" evidence="5">
    <location>
        <begin position="52"/>
        <end position="311"/>
    </location>
</feature>
<dbReference type="GO" id="GO:0016818">
    <property type="term" value="F:hydrolase activity, acting on acid anhydrides, in phosphorus-containing anhydrides"/>
    <property type="evidence" value="ECO:0007669"/>
    <property type="project" value="InterPro"/>
</dbReference>
<dbReference type="SMART" id="SM00491">
    <property type="entry name" value="HELICc2"/>
    <property type="match status" value="1"/>
</dbReference>
<dbReference type="InterPro" id="IPR006555">
    <property type="entry name" value="ATP-dep_Helicase_C"/>
</dbReference>
<dbReference type="SMART" id="SM00487">
    <property type="entry name" value="DEXDc"/>
    <property type="match status" value="1"/>
</dbReference>
<dbReference type="InterPro" id="IPR027417">
    <property type="entry name" value="P-loop_NTPase"/>
</dbReference>
<evidence type="ECO:0000259" key="5">
    <source>
        <dbReference type="PROSITE" id="PS51192"/>
    </source>
</evidence>
<dbReference type="AlphaFoldDB" id="A0A1Y4SIU9"/>
<name>A0A1Y4SIU9_9FIRM</name>
<dbReference type="PANTHER" id="PTHR47961">
    <property type="entry name" value="DNA POLYMERASE THETA, PUTATIVE (AFU_ORTHOLOGUE AFUA_1G05260)-RELATED"/>
    <property type="match status" value="1"/>
</dbReference>
<keyword evidence="4" id="KW-0067">ATP-binding</keyword>